<dbReference type="AlphaFoldDB" id="A0A327L1P5"/>
<evidence type="ECO:0000256" key="2">
    <source>
        <dbReference type="ARBA" id="ARBA00022801"/>
    </source>
</evidence>
<dbReference type="GO" id="GO:0004556">
    <property type="term" value="F:alpha-amylase activity"/>
    <property type="evidence" value="ECO:0007669"/>
    <property type="project" value="TreeGrafter"/>
</dbReference>
<accession>A0A327L1P5</accession>
<dbReference type="InterPro" id="IPR017853">
    <property type="entry name" value="GH"/>
</dbReference>
<gene>
    <name evidence="5" type="ORF">CH341_10455</name>
</gene>
<dbReference type="OrthoDB" id="9805159at2"/>
<dbReference type="Gene3D" id="3.20.20.80">
    <property type="entry name" value="Glycosidases"/>
    <property type="match status" value="2"/>
</dbReference>
<evidence type="ECO:0000256" key="1">
    <source>
        <dbReference type="ARBA" id="ARBA00008061"/>
    </source>
</evidence>
<dbReference type="InterPro" id="IPR045857">
    <property type="entry name" value="O16G_dom_2"/>
</dbReference>
<dbReference type="InterPro" id="IPR013780">
    <property type="entry name" value="Glyco_hydro_b"/>
</dbReference>
<keyword evidence="2" id="KW-0378">Hydrolase</keyword>
<evidence type="ECO:0000256" key="3">
    <source>
        <dbReference type="ARBA" id="ARBA00023295"/>
    </source>
</evidence>
<dbReference type="PANTHER" id="PTHR10357">
    <property type="entry name" value="ALPHA-AMYLASE FAMILY MEMBER"/>
    <property type="match status" value="1"/>
</dbReference>
<feature type="domain" description="Glycosyl hydrolase family 13 catalytic" evidence="4">
    <location>
        <begin position="28"/>
        <end position="406"/>
    </location>
</feature>
<evidence type="ECO:0000259" key="4">
    <source>
        <dbReference type="SMART" id="SM00642"/>
    </source>
</evidence>
<dbReference type="SUPFAM" id="SSF51445">
    <property type="entry name" value="(Trans)glycosidases"/>
    <property type="match status" value="1"/>
</dbReference>
<organism evidence="5 6">
    <name type="scientific">Rhodoplanes roseus</name>
    <dbReference type="NCBI Taxonomy" id="29409"/>
    <lineage>
        <taxon>Bacteria</taxon>
        <taxon>Pseudomonadati</taxon>
        <taxon>Pseudomonadota</taxon>
        <taxon>Alphaproteobacteria</taxon>
        <taxon>Hyphomicrobiales</taxon>
        <taxon>Nitrobacteraceae</taxon>
        <taxon>Rhodoplanes</taxon>
    </lineage>
</organism>
<sequence length="547" mass="61170">MEALAEQTKPNVDAGWGAPWWQTAVLYQIYPRSFQDSNGDGIGDLRGILQRLPHLVSLGVDALWLSPIYPSPMADFGYDISDYTGVDPIFGTMEDFDALLEAAHSHGIKVLLDLVPNHTSDRHPWFEESRTSRTNPKRDWYIWHDPAPDGGPPTNWLSEFGGSAWEFDPATGQYYYHAFLNAQPDLNWRNPAVRAAVYDVMRFWLRRGVDGFRVDVIWHLIKDDQFRDNPGNPEWHPGRPPVESVVPIFTADRPEVHHVIAEMRRVIEEFDERVLIGEIYLPIERLVTYYGADLSGAHLPFNFALLNAPWNARRIAQLVDEYENALPSGGWPNWVLGNHDRPRVASRVGRDQVRIAAMLLLTLRGTPTLYYGEEIGMADVAIPPDRVRDPFEKNVPGIGVGRDGCRTPMQWEEGPTAGFSSAEPWLPLAADSTVENVANQTGDPGSLLNLYRRLIAVRRTRPALSRGSYEPVAASGDLIVYVRSLDNDRVMVVLNLGPEPVTLTVRGAVSNGPILVSSFGDRDGEEVTDEVYLRGHEGAVIGLDPKS</sequence>
<dbReference type="InterPro" id="IPR006047">
    <property type="entry name" value="GH13_cat_dom"/>
</dbReference>
<name>A0A327L1P5_9BRAD</name>
<evidence type="ECO:0000313" key="6">
    <source>
        <dbReference type="Proteomes" id="UP000249130"/>
    </source>
</evidence>
<dbReference type="CDD" id="cd11331">
    <property type="entry name" value="AmyAc_OligoGlu_like"/>
    <property type="match status" value="1"/>
</dbReference>
<comment type="caution">
    <text evidence="5">The sequence shown here is derived from an EMBL/GenBank/DDBJ whole genome shotgun (WGS) entry which is preliminary data.</text>
</comment>
<dbReference type="SMART" id="SM00642">
    <property type="entry name" value="Aamy"/>
    <property type="match status" value="1"/>
</dbReference>
<dbReference type="Gene3D" id="2.60.40.1180">
    <property type="entry name" value="Golgi alpha-mannosidase II"/>
    <property type="match status" value="1"/>
</dbReference>
<comment type="similarity">
    <text evidence="1">Belongs to the glycosyl hydrolase 13 family.</text>
</comment>
<keyword evidence="3" id="KW-0326">Glycosidase</keyword>
<keyword evidence="6" id="KW-1185">Reference proteome</keyword>
<evidence type="ECO:0000313" key="5">
    <source>
        <dbReference type="EMBL" id="RAI44164.1"/>
    </source>
</evidence>
<dbReference type="Pfam" id="PF00128">
    <property type="entry name" value="Alpha-amylase"/>
    <property type="match status" value="1"/>
</dbReference>
<dbReference type="RefSeq" id="WP_111418987.1">
    <property type="nucleotide sequence ID" value="NZ_NPEX01000055.1"/>
</dbReference>
<dbReference type="Proteomes" id="UP000249130">
    <property type="component" value="Unassembled WGS sequence"/>
</dbReference>
<dbReference type="SUPFAM" id="SSF51011">
    <property type="entry name" value="Glycosyl hydrolase domain"/>
    <property type="match status" value="1"/>
</dbReference>
<dbReference type="EMBL" id="NPEX01000055">
    <property type="protein sequence ID" value="RAI44164.1"/>
    <property type="molecule type" value="Genomic_DNA"/>
</dbReference>
<dbReference type="FunFam" id="3.90.400.10:FF:000002">
    <property type="entry name" value="Sucrose isomerase"/>
    <property type="match status" value="1"/>
</dbReference>
<dbReference type="PANTHER" id="PTHR10357:SF179">
    <property type="entry name" value="NEUTRAL AND BASIC AMINO ACID TRANSPORT PROTEIN RBAT"/>
    <property type="match status" value="1"/>
</dbReference>
<proteinExistence type="inferred from homology"/>
<dbReference type="Gene3D" id="3.90.400.10">
    <property type="entry name" value="Oligo-1,6-glucosidase, Domain 2"/>
    <property type="match status" value="1"/>
</dbReference>
<reference evidence="5 6" key="1">
    <citation type="submission" date="2017-07" db="EMBL/GenBank/DDBJ databases">
        <title>Draft Genome Sequences of Select Purple Nonsulfur Bacteria.</title>
        <authorList>
            <person name="Lasarre B."/>
            <person name="Mckinlay J.B."/>
        </authorList>
    </citation>
    <scope>NUCLEOTIDE SEQUENCE [LARGE SCALE GENOMIC DNA]</scope>
    <source>
        <strain evidence="5 6">DSM 5909</strain>
    </source>
</reference>
<dbReference type="GO" id="GO:0009313">
    <property type="term" value="P:oligosaccharide catabolic process"/>
    <property type="evidence" value="ECO:0007669"/>
    <property type="project" value="TreeGrafter"/>
</dbReference>
<protein>
    <submittedName>
        <fullName evidence="5">Alpha-amylase</fullName>
    </submittedName>
</protein>